<dbReference type="InterPro" id="IPR015421">
    <property type="entry name" value="PyrdxlP-dep_Trfase_major"/>
</dbReference>
<dbReference type="PANTHER" id="PTHR42885:SF1">
    <property type="entry name" value="THREONINE-PHOSPHATE DECARBOXYLASE"/>
    <property type="match status" value="1"/>
</dbReference>
<evidence type="ECO:0000256" key="1">
    <source>
        <dbReference type="ARBA" id="ARBA00001933"/>
    </source>
</evidence>
<organism evidence="4">
    <name type="scientific">Proteinivorax tanatarense</name>
    <dbReference type="NCBI Taxonomy" id="1260629"/>
    <lineage>
        <taxon>Bacteria</taxon>
        <taxon>Bacillati</taxon>
        <taxon>Bacillota</taxon>
        <taxon>Clostridia</taxon>
        <taxon>Eubacteriales</taxon>
        <taxon>Proteinivoracaceae</taxon>
        <taxon>Proteinivorax</taxon>
    </lineage>
</organism>
<protein>
    <submittedName>
        <fullName evidence="4">Histidinol-phosphate transaminase</fullName>
        <ecNumber evidence="4">2.6.1.9</ecNumber>
    </submittedName>
</protein>
<accession>A0AAU7VJ86</accession>
<evidence type="ECO:0000313" key="4">
    <source>
        <dbReference type="EMBL" id="XBX74062.1"/>
    </source>
</evidence>
<dbReference type="EMBL" id="CP158367">
    <property type="protein sequence ID" value="XBX74062.1"/>
    <property type="molecule type" value="Genomic_DNA"/>
</dbReference>
<sequence>MNYHGGDIYKYDKEIIDFSSNINPFGVPQSLKVSLMDNLEVFSRYPDISYKKVRDAIAKYLCIGDINHIVVGNGAVEIIYKVVSASNVNEIIIPCPTFSEYKRAAKVNNKPYKEIVAFREDGSLNLNSIYENITSNSLMVLCNPNNPTGTLLDPALITSLAQRLKEKESWLLVDESFIEFSQQYPLTSVVPKLIQHPNIIVIRAATKFFGIPGVRLGYGVVGDSRLAASVKEKMEPWSVNSLAELAGLQVFKDKQYIAKSRLWVEEERKYLFNQLKLIKGVAVVPSEANFLLLKSKKLTAFQIKENLLKKKILIRVPQGFTGLTKYHFRVAVKDREANQQLIKALKEVLM</sequence>
<comment type="cofactor">
    <cofactor evidence="1">
        <name>pyridoxal 5'-phosphate</name>
        <dbReference type="ChEBI" id="CHEBI:597326"/>
    </cofactor>
</comment>
<name>A0AAU7VJ86_9FIRM</name>
<keyword evidence="4" id="KW-0808">Transferase</keyword>
<dbReference type="InterPro" id="IPR015424">
    <property type="entry name" value="PyrdxlP-dep_Trfase"/>
</dbReference>
<dbReference type="AlphaFoldDB" id="A0AAU7VJ86"/>
<gene>
    <name evidence="4" type="ORF">PRVXT_002082</name>
</gene>
<dbReference type="CDD" id="cd00609">
    <property type="entry name" value="AAT_like"/>
    <property type="match status" value="1"/>
</dbReference>
<keyword evidence="4" id="KW-0032">Aminotransferase</keyword>
<dbReference type="Gene3D" id="3.90.1150.10">
    <property type="entry name" value="Aspartate Aminotransferase, domain 1"/>
    <property type="match status" value="1"/>
</dbReference>
<dbReference type="SUPFAM" id="SSF53383">
    <property type="entry name" value="PLP-dependent transferases"/>
    <property type="match status" value="1"/>
</dbReference>
<dbReference type="PANTHER" id="PTHR42885">
    <property type="entry name" value="HISTIDINOL-PHOSPHATE AMINOTRANSFERASE-RELATED"/>
    <property type="match status" value="1"/>
</dbReference>
<dbReference type="GO" id="GO:0030170">
    <property type="term" value="F:pyridoxal phosphate binding"/>
    <property type="evidence" value="ECO:0007669"/>
    <property type="project" value="InterPro"/>
</dbReference>
<dbReference type="RefSeq" id="WP_350342820.1">
    <property type="nucleotide sequence ID" value="NZ_CP158367.1"/>
</dbReference>
<feature type="domain" description="Aminotransferase class I/classII large" evidence="3">
    <location>
        <begin position="14"/>
        <end position="345"/>
    </location>
</feature>
<evidence type="ECO:0000259" key="3">
    <source>
        <dbReference type="Pfam" id="PF00155"/>
    </source>
</evidence>
<proteinExistence type="predicted"/>
<dbReference type="EC" id="2.6.1.9" evidence="4"/>
<reference evidence="4" key="1">
    <citation type="journal article" date="2013" name="Extremophiles">
        <title>Proteinivorax tanatarense gen. nov., sp. nov., an anaerobic, haloalkaliphilic, proteolytic bacterium isolated from a decaying algal bloom, and proposal of Proteinivoraceae fam. nov.</title>
        <authorList>
            <person name="Kevbrin V."/>
            <person name="Boltyanskaya Y."/>
            <person name="Zhilina T."/>
            <person name="Kolganova T."/>
            <person name="Lavrentjeva E."/>
            <person name="Kuznetsov B."/>
        </authorList>
    </citation>
    <scope>NUCLEOTIDE SEQUENCE</scope>
    <source>
        <strain evidence="4">Z-910T</strain>
    </source>
</reference>
<dbReference type="InterPro" id="IPR015422">
    <property type="entry name" value="PyrdxlP-dep_Trfase_small"/>
</dbReference>
<keyword evidence="2" id="KW-0663">Pyridoxal phosphate</keyword>
<evidence type="ECO:0000256" key="2">
    <source>
        <dbReference type="ARBA" id="ARBA00022898"/>
    </source>
</evidence>
<dbReference type="Pfam" id="PF00155">
    <property type="entry name" value="Aminotran_1_2"/>
    <property type="match status" value="1"/>
</dbReference>
<reference evidence="4" key="2">
    <citation type="submission" date="2024-06" db="EMBL/GenBank/DDBJ databases">
        <authorList>
            <person name="Petrova K.O."/>
            <person name="Toshchakov S.V."/>
            <person name="Boltjanskaja Y.V."/>
            <person name="Kevbrin V."/>
        </authorList>
    </citation>
    <scope>NUCLEOTIDE SEQUENCE</scope>
    <source>
        <strain evidence="4">Z-910T</strain>
    </source>
</reference>
<dbReference type="InterPro" id="IPR004839">
    <property type="entry name" value="Aminotransferase_I/II_large"/>
</dbReference>
<dbReference type="GO" id="GO:0004400">
    <property type="term" value="F:histidinol-phosphate transaminase activity"/>
    <property type="evidence" value="ECO:0007669"/>
    <property type="project" value="UniProtKB-EC"/>
</dbReference>
<dbReference type="Gene3D" id="3.40.640.10">
    <property type="entry name" value="Type I PLP-dependent aspartate aminotransferase-like (Major domain)"/>
    <property type="match status" value="1"/>
</dbReference>